<evidence type="ECO:0000256" key="10">
    <source>
        <dbReference type="ARBA" id="ARBA00023004"/>
    </source>
</evidence>
<evidence type="ECO:0000256" key="1">
    <source>
        <dbReference type="ARBA" id="ARBA00001970"/>
    </source>
</evidence>
<dbReference type="PANTHER" id="PTHR30529">
    <property type="entry name" value="CYTOCHROME B561"/>
    <property type="match status" value="1"/>
</dbReference>
<organism evidence="15 16">
    <name type="scientific">Isoalcanivorax pacificus W11-5</name>
    <dbReference type="NCBI Taxonomy" id="391936"/>
    <lineage>
        <taxon>Bacteria</taxon>
        <taxon>Pseudomonadati</taxon>
        <taxon>Pseudomonadota</taxon>
        <taxon>Gammaproteobacteria</taxon>
        <taxon>Oceanospirillales</taxon>
        <taxon>Alcanivoracaceae</taxon>
        <taxon>Isoalcanivorax</taxon>
    </lineage>
</organism>
<evidence type="ECO:0000256" key="12">
    <source>
        <dbReference type="ARBA" id="ARBA00037975"/>
    </source>
</evidence>
<dbReference type="SUPFAM" id="SSF81342">
    <property type="entry name" value="Transmembrane di-heme cytochromes"/>
    <property type="match status" value="1"/>
</dbReference>
<protein>
    <submittedName>
        <fullName evidence="15">Cytochrome B651</fullName>
    </submittedName>
</protein>
<evidence type="ECO:0000256" key="4">
    <source>
        <dbReference type="ARBA" id="ARBA00022475"/>
    </source>
</evidence>
<reference evidence="15 16" key="1">
    <citation type="journal article" date="2012" name="J. Bacteriol.">
        <title>Genome sequence of an alkane-degrading bacterium, Alcanivorax pacificus type strain W11-5, isolated from deep sea sediment.</title>
        <authorList>
            <person name="Lai Q."/>
            <person name="Shao Z."/>
        </authorList>
    </citation>
    <scope>NUCLEOTIDE SEQUENCE [LARGE SCALE GENOMIC DNA]</scope>
    <source>
        <strain evidence="15 16">W11-5</strain>
    </source>
</reference>
<dbReference type="InterPro" id="IPR052168">
    <property type="entry name" value="Cytochrome_b561_oxidase"/>
</dbReference>
<evidence type="ECO:0000256" key="2">
    <source>
        <dbReference type="ARBA" id="ARBA00004651"/>
    </source>
</evidence>
<evidence type="ECO:0000256" key="7">
    <source>
        <dbReference type="ARBA" id="ARBA00022723"/>
    </source>
</evidence>
<comment type="subcellular location">
    <subcellularLocation>
        <location evidence="2">Cell membrane</location>
        <topology evidence="2">Multi-pass membrane protein</topology>
    </subcellularLocation>
</comment>
<feature type="domain" description="Cytochrome b561 bacterial/Ni-hydrogenase" evidence="14">
    <location>
        <begin position="9"/>
        <end position="178"/>
    </location>
</feature>
<sequence length="179" mass="20185">MTLRSTDTRWGALNKLFHWSLFLLVVAIIVAVNMAEAQPRGSDAKAWWMVAHRSLGLTAMLVMLAWVLLKPWLGRPHPYGALWQTRLAALTHWGMILLIIGMPIAGLLMSQFAQKPVSVFGWFEIPVVLAENEKLAGIIYEMHTHVAAPILVALVALHILGALWHHLFDKDDTLKRMIR</sequence>
<dbReference type="Proteomes" id="UP000006764">
    <property type="component" value="Chromosome"/>
</dbReference>
<keyword evidence="16" id="KW-1185">Reference proteome</keyword>
<dbReference type="GO" id="GO:0022904">
    <property type="term" value="P:respiratory electron transport chain"/>
    <property type="evidence" value="ECO:0007669"/>
    <property type="project" value="InterPro"/>
</dbReference>
<dbReference type="STRING" id="391936.S7S_17895"/>
<dbReference type="GO" id="GO:0046872">
    <property type="term" value="F:metal ion binding"/>
    <property type="evidence" value="ECO:0007669"/>
    <property type="project" value="UniProtKB-KW"/>
</dbReference>
<dbReference type="GO" id="GO:0020037">
    <property type="term" value="F:heme binding"/>
    <property type="evidence" value="ECO:0007669"/>
    <property type="project" value="TreeGrafter"/>
</dbReference>
<evidence type="ECO:0000256" key="9">
    <source>
        <dbReference type="ARBA" id="ARBA00022989"/>
    </source>
</evidence>
<keyword evidence="4" id="KW-1003">Cell membrane</keyword>
<dbReference type="OrthoDB" id="9793784at2"/>
<comment type="cofactor">
    <cofactor evidence="1">
        <name>heme b</name>
        <dbReference type="ChEBI" id="CHEBI:60344"/>
    </cofactor>
</comment>
<dbReference type="KEGG" id="apac:S7S_17895"/>
<dbReference type="HOGENOM" id="CLU_095321_4_1_6"/>
<dbReference type="InterPro" id="IPR011577">
    <property type="entry name" value="Cyt_b561_bac/Ni-Hgenase"/>
</dbReference>
<dbReference type="InterPro" id="IPR016174">
    <property type="entry name" value="Di-haem_cyt_TM"/>
</dbReference>
<accession>A0A0B4XS42</accession>
<keyword evidence="10" id="KW-0408">Iron</keyword>
<dbReference type="EMBL" id="CP004387">
    <property type="protein sequence ID" value="AJD49991.1"/>
    <property type="molecule type" value="Genomic_DNA"/>
</dbReference>
<feature type="transmembrane region" description="Helical" evidence="13">
    <location>
        <begin position="90"/>
        <end position="113"/>
    </location>
</feature>
<keyword evidence="6 13" id="KW-0812">Transmembrane</keyword>
<keyword evidence="9 13" id="KW-1133">Transmembrane helix</keyword>
<dbReference type="AlphaFoldDB" id="A0A0B4XS42"/>
<dbReference type="RefSeq" id="WP_008734662.1">
    <property type="nucleotide sequence ID" value="NZ_CP004387.1"/>
</dbReference>
<keyword evidence="3" id="KW-0813">Transport</keyword>
<gene>
    <name evidence="15" type="ORF">S7S_17895</name>
</gene>
<evidence type="ECO:0000256" key="8">
    <source>
        <dbReference type="ARBA" id="ARBA00022982"/>
    </source>
</evidence>
<dbReference type="Pfam" id="PF01292">
    <property type="entry name" value="Ni_hydr_CYTB"/>
    <property type="match status" value="1"/>
</dbReference>
<feature type="transmembrane region" description="Helical" evidence="13">
    <location>
        <begin position="47"/>
        <end position="69"/>
    </location>
</feature>
<evidence type="ECO:0000256" key="11">
    <source>
        <dbReference type="ARBA" id="ARBA00023136"/>
    </source>
</evidence>
<dbReference type="GO" id="GO:0009055">
    <property type="term" value="F:electron transfer activity"/>
    <property type="evidence" value="ECO:0007669"/>
    <property type="project" value="InterPro"/>
</dbReference>
<keyword evidence="8" id="KW-0249">Electron transport</keyword>
<evidence type="ECO:0000259" key="14">
    <source>
        <dbReference type="Pfam" id="PF01292"/>
    </source>
</evidence>
<evidence type="ECO:0000256" key="6">
    <source>
        <dbReference type="ARBA" id="ARBA00022692"/>
    </source>
</evidence>
<dbReference type="PANTHER" id="PTHR30529:SF1">
    <property type="entry name" value="CYTOCHROME B561 HOMOLOG 2"/>
    <property type="match status" value="1"/>
</dbReference>
<keyword evidence="11 13" id="KW-0472">Membrane</keyword>
<proteinExistence type="inferred from homology"/>
<evidence type="ECO:0000256" key="13">
    <source>
        <dbReference type="SAM" id="Phobius"/>
    </source>
</evidence>
<feature type="transmembrane region" description="Helical" evidence="13">
    <location>
        <begin position="146"/>
        <end position="168"/>
    </location>
</feature>
<evidence type="ECO:0000256" key="5">
    <source>
        <dbReference type="ARBA" id="ARBA00022617"/>
    </source>
</evidence>
<evidence type="ECO:0000313" key="16">
    <source>
        <dbReference type="Proteomes" id="UP000006764"/>
    </source>
</evidence>
<comment type="similarity">
    <text evidence="12">Belongs to the cytochrome b561 family.</text>
</comment>
<keyword evidence="7" id="KW-0479">Metal-binding</keyword>
<evidence type="ECO:0000313" key="15">
    <source>
        <dbReference type="EMBL" id="AJD49991.1"/>
    </source>
</evidence>
<keyword evidence="5" id="KW-0349">Heme</keyword>
<dbReference type="GO" id="GO:0005886">
    <property type="term" value="C:plasma membrane"/>
    <property type="evidence" value="ECO:0007669"/>
    <property type="project" value="UniProtKB-SubCell"/>
</dbReference>
<evidence type="ECO:0000256" key="3">
    <source>
        <dbReference type="ARBA" id="ARBA00022448"/>
    </source>
</evidence>
<name>A0A0B4XS42_9GAMM</name>